<keyword evidence="1" id="KW-0732">Signal</keyword>
<dbReference type="Proteomes" id="UP000318571">
    <property type="component" value="Chromosome 12"/>
</dbReference>
<sequence length="330" mass="36616">MLPNNKLVAVWSICFVPILADNWPIIFQHKLEWASSSFSSDCQSLDVVIKYYCTQSESLPFDTDDEYRRVCNDLTTEAFERYYNGEVKVGSQSYNVSISSEMLEDPSHQHFIVSKSTREECKGLSVNNVIVPSEVYHCNDIQFKYTVAHELGHGILIAADGIINSATHKGTSTLDQIARPDGQIANCDGSTTFDLMHYFPEYLPNCYDNGIRGSAFYENAKASETEIQTLVFGSIEHDGSCGRFPGSDCSVESECLPGLICLDSKCQECDDNAMCLPNQFCEDGSFLDFGFNHCRDKKPSGSPCQNNDQCVDICLANNSTCATGPLSEYP</sequence>
<accession>A0A553PSR0</accession>
<reference evidence="2 3" key="1">
    <citation type="journal article" date="2018" name="Nat. Ecol. Evol.">
        <title>Genomic signatures of mitonuclear coevolution across populations of Tigriopus californicus.</title>
        <authorList>
            <person name="Barreto F.S."/>
            <person name="Watson E.T."/>
            <person name="Lima T.G."/>
            <person name="Willett C.S."/>
            <person name="Edmands S."/>
            <person name="Li W."/>
            <person name="Burton R.S."/>
        </authorList>
    </citation>
    <scope>NUCLEOTIDE SEQUENCE [LARGE SCALE GENOMIC DNA]</scope>
    <source>
        <strain evidence="2 3">San Diego</strain>
    </source>
</reference>
<dbReference type="EMBL" id="VCGU01000001">
    <property type="protein sequence ID" value="TRY80722.1"/>
    <property type="molecule type" value="Genomic_DNA"/>
</dbReference>
<feature type="chain" id="PRO_5022113640" description="Peptidase M12B domain-containing protein" evidence="1">
    <location>
        <begin position="21"/>
        <end position="330"/>
    </location>
</feature>
<organism evidence="2 3">
    <name type="scientific">Tigriopus californicus</name>
    <name type="common">Marine copepod</name>
    <dbReference type="NCBI Taxonomy" id="6832"/>
    <lineage>
        <taxon>Eukaryota</taxon>
        <taxon>Metazoa</taxon>
        <taxon>Ecdysozoa</taxon>
        <taxon>Arthropoda</taxon>
        <taxon>Crustacea</taxon>
        <taxon>Multicrustacea</taxon>
        <taxon>Hexanauplia</taxon>
        <taxon>Copepoda</taxon>
        <taxon>Harpacticoida</taxon>
        <taxon>Harpacticidae</taxon>
        <taxon>Tigriopus</taxon>
    </lineage>
</organism>
<keyword evidence="3" id="KW-1185">Reference proteome</keyword>
<protein>
    <recommendedName>
        <fullName evidence="4">Peptidase M12B domain-containing protein</fullName>
    </recommendedName>
</protein>
<feature type="signal peptide" evidence="1">
    <location>
        <begin position="1"/>
        <end position="20"/>
    </location>
</feature>
<evidence type="ECO:0008006" key="4">
    <source>
        <dbReference type="Google" id="ProtNLM"/>
    </source>
</evidence>
<evidence type="ECO:0000256" key="1">
    <source>
        <dbReference type="SAM" id="SignalP"/>
    </source>
</evidence>
<dbReference type="AlphaFoldDB" id="A0A553PSR0"/>
<gene>
    <name evidence="2" type="ORF">TCAL_12991</name>
</gene>
<evidence type="ECO:0000313" key="3">
    <source>
        <dbReference type="Proteomes" id="UP000318571"/>
    </source>
</evidence>
<comment type="caution">
    <text evidence="2">The sequence shown here is derived from an EMBL/GenBank/DDBJ whole genome shotgun (WGS) entry which is preliminary data.</text>
</comment>
<name>A0A553PSR0_TIGCA</name>
<proteinExistence type="predicted"/>
<evidence type="ECO:0000313" key="2">
    <source>
        <dbReference type="EMBL" id="TRY80722.1"/>
    </source>
</evidence>